<organism evidence="2 3">
    <name type="scientific">Candidatus Brocadia fulgida</name>
    <dbReference type="NCBI Taxonomy" id="380242"/>
    <lineage>
        <taxon>Bacteria</taxon>
        <taxon>Pseudomonadati</taxon>
        <taxon>Planctomycetota</taxon>
        <taxon>Candidatus Brocadiia</taxon>
        <taxon>Candidatus Brocadiales</taxon>
        <taxon>Candidatus Brocadiaceae</taxon>
        <taxon>Candidatus Brocadia</taxon>
    </lineage>
</organism>
<dbReference type="EMBL" id="LAQJ01000207">
    <property type="protein sequence ID" value="KKO19235.1"/>
    <property type="molecule type" value="Genomic_DNA"/>
</dbReference>
<keyword evidence="3" id="KW-1185">Reference proteome</keyword>
<protein>
    <submittedName>
        <fullName evidence="2">Uncharacterized protein</fullName>
    </submittedName>
</protein>
<reference evidence="2 3" key="1">
    <citation type="journal article" date="2013" name="BMC Microbiol.">
        <title>Identification of the type II cytochrome c maturation pathway in anammox bacteria by comparative genomics.</title>
        <authorList>
            <person name="Ferousi C."/>
            <person name="Speth D.R."/>
            <person name="Reimann J."/>
            <person name="Op den Camp H.J."/>
            <person name="Allen J.W."/>
            <person name="Keltjens J.T."/>
            <person name="Jetten M.S."/>
        </authorList>
    </citation>
    <scope>NUCLEOTIDE SEQUENCE [LARGE SCALE GENOMIC DNA]</scope>
    <source>
        <strain evidence="2">RU1</strain>
    </source>
</reference>
<comment type="caution">
    <text evidence="2">The sequence shown here is derived from an EMBL/GenBank/DDBJ whole genome shotgun (WGS) entry which is preliminary data.</text>
</comment>
<feature type="transmembrane region" description="Helical" evidence="1">
    <location>
        <begin position="26"/>
        <end position="45"/>
    </location>
</feature>
<dbReference type="Proteomes" id="UP000034954">
    <property type="component" value="Unassembled WGS sequence"/>
</dbReference>
<keyword evidence="1" id="KW-0812">Transmembrane</keyword>
<keyword evidence="1" id="KW-0472">Membrane</keyword>
<sequence length="77" mass="8764">MTGLNDQVGIYINCCLDQFLQEPLGSLPFVYIADIFLAGHVHYGFKRLKIFRYDKEFASDNLSFGWTQASPLAIKNC</sequence>
<keyword evidence="1" id="KW-1133">Transmembrane helix</keyword>
<name>A0A0M2UUF0_9BACT</name>
<dbReference type="AlphaFoldDB" id="A0A0M2UUF0"/>
<gene>
    <name evidence="2" type="ORF">BROFUL_02035</name>
</gene>
<proteinExistence type="predicted"/>
<evidence type="ECO:0000313" key="3">
    <source>
        <dbReference type="Proteomes" id="UP000034954"/>
    </source>
</evidence>
<accession>A0A0M2UUF0</accession>
<evidence type="ECO:0000313" key="2">
    <source>
        <dbReference type="EMBL" id="KKO19235.1"/>
    </source>
</evidence>
<evidence type="ECO:0000256" key="1">
    <source>
        <dbReference type="SAM" id="Phobius"/>
    </source>
</evidence>